<dbReference type="RefSeq" id="WP_054197076.1">
    <property type="nucleotide sequence ID" value="NZ_CABMKQ010000040.1"/>
</dbReference>
<evidence type="ECO:0000256" key="5">
    <source>
        <dbReference type="ARBA" id="ARBA00022741"/>
    </source>
</evidence>
<keyword evidence="4 9" id="KW-0808">Transferase</keyword>
<dbReference type="GO" id="GO:0005524">
    <property type="term" value="F:ATP binding"/>
    <property type="evidence" value="ECO:0007669"/>
    <property type="project" value="UniProtKB-UniRule"/>
</dbReference>
<dbReference type="PATRIC" id="fig|199.248.peg.1542"/>
<evidence type="ECO:0000256" key="6">
    <source>
        <dbReference type="ARBA" id="ARBA00022777"/>
    </source>
</evidence>
<comment type="subcellular location">
    <subcellularLocation>
        <location evidence="9">Cytoplasm</location>
    </subcellularLocation>
</comment>
<dbReference type="SUPFAM" id="SSF52540">
    <property type="entry name" value="P-loop containing nucleoside triphosphate hydrolases"/>
    <property type="match status" value="1"/>
</dbReference>
<dbReference type="PROSITE" id="PS50052">
    <property type="entry name" value="GUANYLATE_KINASE_2"/>
    <property type="match status" value="1"/>
</dbReference>
<dbReference type="GO" id="GO:0005829">
    <property type="term" value="C:cytosol"/>
    <property type="evidence" value="ECO:0007669"/>
    <property type="project" value="TreeGrafter"/>
</dbReference>
<dbReference type="InterPro" id="IPR008144">
    <property type="entry name" value="Guanylate_kin-like_dom"/>
</dbReference>
<feature type="binding site" evidence="9">
    <location>
        <begin position="10"/>
        <end position="17"/>
    </location>
    <ligand>
        <name>ATP</name>
        <dbReference type="ChEBI" id="CHEBI:30616"/>
    </ligand>
</feature>
<evidence type="ECO:0000256" key="1">
    <source>
        <dbReference type="ARBA" id="ARBA00005790"/>
    </source>
</evidence>
<comment type="catalytic activity">
    <reaction evidence="9">
        <text>GMP + ATP = GDP + ADP</text>
        <dbReference type="Rhea" id="RHEA:20780"/>
        <dbReference type="ChEBI" id="CHEBI:30616"/>
        <dbReference type="ChEBI" id="CHEBI:58115"/>
        <dbReference type="ChEBI" id="CHEBI:58189"/>
        <dbReference type="ChEBI" id="CHEBI:456216"/>
        <dbReference type="EC" id="2.7.4.8"/>
    </reaction>
</comment>
<gene>
    <name evidence="9 11" type="primary">gmk</name>
    <name evidence="11" type="ORF">CCON33237_1493</name>
    <name evidence="12" type="ORF">CVT17_07405</name>
</gene>
<proteinExistence type="inferred from homology"/>
<keyword evidence="6 9" id="KW-0418">Kinase</keyword>
<dbReference type="EMBL" id="CP012541">
    <property type="protein sequence ID" value="ALF48143.1"/>
    <property type="molecule type" value="Genomic_DNA"/>
</dbReference>
<reference evidence="11" key="2">
    <citation type="submission" date="2016-07" db="EMBL/GenBank/DDBJ databases">
        <title>Comparative genomics of the Campylobacter concisus group.</title>
        <authorList>
            <person name="Miller W.G."/>
            <person name="Yee E."/>
            <person name="Chapman M.H."/>
            <person name="Huynh S."/>
            <person name="Bono J.L."/>
            <person name="On S.L.W."/>
            <person name="StLeger J."/>
            <person name="Foster G."/>
            <person name="Parker C.T."/>
        </authorList>
    </citation>
    <scope>NUCLEOTIDE SEQUENCE</scope>
    <source>
        <strain evidence="11">ATCC 33237</strain>
    </source>
</reference>
<comment type="similarity">
    <text evidence="1 9">Belongs to the guanylate kinase family.</text>
</comment>
<dbReference type="CDD" id="cd00071">
    <property type="entry name" value="GMPK"/>
    <property type="match status" value="1"/>
</dbReference>
<sequence length="203" mass="23278">MQGQILVVSGPSGSGKSTLLGRLLKEEKDLYFSISSTTRAKREGEVDGVDYYFIKEDEFKSGIEKGEFLEWAQVHKNYYGTSLKPVLAALEAGKIVIFDIDVQGFHIALEKFRSYITSVFITTANKKELKKRLKNRGTDSDETIENRLMNAVGEMEHILEYDYFLVNDDIEKSYKGLKSILRAMRLKSTKIDLRRVIDEWIDC</sequence>
<dbReference type="InterPro" id="IPR008145">
    <property type="entry name" value="GK/Ca_channel_bsu"/>
</dbReference>
<dbReference type="Gene3D" id="3.30.63.10">
    <property type="entry name" value="Guanylate Kinase phosphate binding domain"/>
    <property type="match status" value="1"/>
</dbReference>
<evidence type="ECO:0000313" key="12">
    <source>
        <dbReference type="EMBL" id="QPH86798.1"/>
    </source>
</evidence>
<evidence type="ECO:0000256" key="2">
    <source>
        <dbReference type="ARBA" id="ARBA00012961"/>
    </source>
</evidence>
<dbReference type="AlphaFoldDB" id="A0A0M5MIX9"/>
<reference evidence="13" key="1">
    <citation type="submission" date="2015-08" db="EMBL/GenBank/DDBJ databases">
        <title>Comparative genomics of the Campylobacter concisus group.</title>
        <authorList>
            <person name="Miller W.G."/>
            <person name="Yee E."/>
            <person name="Chapman M.H."/>
            <person name="Huynh S."/>
            <person name="Bono J.L."/>
            <person name="On S.L.W."/>
            <person name="St Leger J."/>
            <person name="Foster G."/>
            <person name="Parker C.T."/>
        </authorList>
    </citation>
    <scope>NUCLEOTIDE SEQUENCE [LARGE SCALE GENOMIC DNA]</scope>
    <source>
        <strain evidence="13">ATCC 33237</strain>
    </source>
</reference>
<dbReference type="Proteomes" id="UP000594513">
    <property type="component" value="Chromosome"/>
</dbReference>
<dbReference type="GeneID" id="28663172"/>
<dbReference type="PANTHER" id="PTHR23117:SF13">
    <property type="entry name" value="GUANYLATE KINASE"/>
    <property type="match status" value="1"/>
</dbReference>
<evidence type="ECO:0000313" key="14">
    <source>
        <dbReference type="Proteomes" id="UP000594513"/>
    </source>
</evidence>
<evidence type="ECO:0000313" key="13">
    <source>
        <dbReference type="Proteomes" id="UP000066049"/>
    </source>
</evidence>
<evidence type="ECO:0000256" key="3">
    <source>
        <dbReference type="ARBA" id="ARBA00016296"/>
    </source>
</evidence>
<dbReference type="PROSITE" id="PS00856">
    <property type="entry name" value="GUANYLATE_KINASE_1"/>
    <property type="match status" value="1"/>
</dbReference>
<dbReference type="EMBL" id="CP049272">
    <property type="protein sequence ID" value="QPH86798.1"/>
    <property type="molecule type" value="Genomic_DNA"/>
</dbReference>
<dbReference type="Proteomes" id="UP000066049">
    <property type="component" value="Chromosome"/>
</dbReference>
<dbReference type="InterPro" id="IPR027417">
    <property type="entry name" value="P-loop_NTPase"/>
</dbReference>
<dbReference type="SMART" id="SM00072">
    <property type="entry name" value="GuKc"/>
    <property type="match status" value="1"/>
</dbReference>
<dbReference type="Gene3D" id="3.40.50.300">
    <property type="entry name" value="P-loop containing nucleotide triphosphate hydrolases"/>
    <property type="match status" value="1"/>
</dbReference>
<comment type="function">
    <text evidence="9">Essential for recycling GMP and indirectly, cGMP.</text>
</comment>
<keyword evidence="9" id="KW-0963">Cytoplasm</keyword>
<dbReference type="EC" id="2.7.4.8" evidence="2 9"/>
<keyword evidence="7 9" id="KW-0067">ATP-binding</keyword>
<organism evidence="11 13">
    <name type="scientific">Campylobacter concisus</name>
    <dbReference type="NCBI Taxonomy" id="199"/>
    <lineage>
        <taxon>Bacteria</taxon>
        <taxon>Pseudomonadati</taxon>
        <taxon>Campylobacterota</taxon>
        <taxon>Epsilonproteobacteria</taxon>
        <taxon>Campylobacterales</taxon>
        <taxon>Campylobacteraceae</taxon>
        <taxon>Campylobacter</taxon>
    </lineage>
</organism>
<dbReference type="FunFam" id="3.30.63.10:FF:000002">
    <property type="entry name" value="Guanylate kinase 1"/>
    <property type="match status" value="1"/>
</dbReference>
<reference evidence="12" key="4">
    <citation type="submission" date="2020-02" db="EMBL/GenBank/DDBJ databases">
        <title>Analysis of Completed Campylobacter concisus Genomes Identified Genomospecies Features, Novel plasmids and Their Association with Severe Ulcerative Colitis.</title>
        <authorList>
            <person name="Zhang L."/>
        </authorList>
    </citation>
    <scope>NUCLEOTIDE SEQUENCE</scope>
    <source>
        <strain evidence="12">P27CDO-S2</strain>
    </source>
</reference>
<name>A0A0M5MIX9_9BACT</name>
<evidence type="ECO:0000259" key="10">
    <source>
        <dbReference type="PROSITE" id="PS50052"/>
    </source>
</evidence>
<evidence type="ECO:0000256" key="9">
    <source>
        <dbReference type="HAMAP-Rule" id="MF_00328"/>
    </source>
</evidence>
<accession>A0A0M5MIX9</accession>
<dbReference type="HAMAP" id="MF_00328">
    <property type="entry name" value="Guanylate_kinase"/>
    <property type="match status" value="1"/>
</dbReference>
<dbReference type="KEGG" id="ccoc:CCON33237_1493"/>
<evidence type="ECO:0000256" key="8">
    <source>
        <dbReference type="ARBA" id="ARBA00030128"/>
    </source>
</evidence>
<keyword evidence="5 9" id="KW-0547">Nucleotide-binding</keyword>
<feature type="domain" description="Guanylate kinase-like" evidence="10">
    <location>
        <begin position="3"/>
        <end position="182"/>
    </location>
</feature>
<dbReference type="NCBIfam" id="TIGR03263">
    <property type="entry name" value="guanyl_kin"/>
    <property type="match status" value="1"/>
</dbReference>
<evidence type="ECO:0000256" key="7">
    <source>
        <dbReference type="ARBA" id="ARBA00022840"/>
    </source>
</evidence>
<reference evidence="12 14" key="3">
    <citation type="journal article" date="2018" name="Emerg. Microbes Infect.">
        <title>Genomic analysis of oral Campylobacter concisus strains identified a potential bacterial molecular marker associated with active Crohn's disease.</title>
        <authorList>
            <person name="Liu F."/>
            <person name="Ma R."/>
            <person name="Tay C.Y.A."/>
            <person name="Octavia S."/>
            <person name="Lan R."/>
            <person name="Chung H.K.L."/>
            <person name="Riordan S.M."/>
            <person name="Grimm M.C."/>
            <person name="Leong R.W."/>
            <person name="Tanaka M.M."/>
            <person name="Connor S."/>
            <person name="Zhang L."/>
        </authorList>
    </citation>
    <scope>NUCLEOTIDE SEQUENCE [LARGE SCALE GENOMIC DNA]</scope>
    <source>
        <strain evidence="12 14">P27CDO-S2</strain>
    </source>
</reference>
<dbReference type="Pfam" id="PF00625">
    <property type="entry name" value="Guanylate_kin"/>
    <property type="match status" value="1"/>
</dbReference>
<dbReference type="InterPro" id="IPR017665">
    <property type="entry name" value="Guanylate_kinase"/>
</dbReference>
<protein>
    <recommendedName>
        <fullName evidence="3 9">Guanylate kinase</fullName>
        <ecNumber evidence="2 9">2.7.4.8</ecNumber>
    </recommendedName>
    <alternativeName>
        <fullName evidence="8 9">GMP kinase</fullName>
    </alternativeName>
</protein>
<dbReference type="InterPro" id="IPR020590">
    <property type="entry name" value="Guanylate_kinase_CS"/>
</dbReference>
<dbReference type="PANTHER" id="PTHR23117">
    <property type="entry name" value="GUANYLATE KINASE-RELATED"/>
    <property type="match status" value="1"/>
</dbReference>
<dbReference type="GO" id="GO:0004385">
    <property type="term" value="F:GMP kinase activity"/>
    <property type="evidence" value="ECO:0007669"/>
    <property type="project" value="UniProtKB-UniRule"/>
</dbReference>
<evidence type="ECO:0000256" key="4">
    <source>
        <dbReference type="ARBA" id="ARBA00022679"/>
    </source>
</evidence>
<evidence type="ECO:0000313" key="11">
    <source>
        <dbReference type="EMBL" id="ALF48143.1"/>
    </source>
</evidence>